<dbReference type="Proteomes" id="UP000704712">
    <property type="component" value="Unassembled WGS sequence"/>
</dbReference>
<feature type="region of interest" description="Disordered" evidence="1">
    <location>
        <begin position="31"/>
        <end position="63"/>
    </location>
</feature>
<dbReference type="AlphaFoldDB" id="A0A8S9U0E4"/>
<organism evidence="2 3">
    <name type="scientific">Phytophthora infestans</name>
    <name type="common">Potato late blight agent</name>
    <name type="synonym">Botrytis infestans</name>
    <dbReference type="NCBI Taxonomy" id="4787"/>
    <lineage>
        <taxon>Eukaryota</taxon>
        <taxon>Sar</taxon>
        <taxon>Stramenopiles</taxon>
        <taxon>Oomycota</taxon>
        <taxon>Peronosporomycetes</taxon>
        <taxon>Peronosporales</taxon>
        <taxon>Peronosporaceae</taxon>
        <taxon>Phytophthora</taxon>
    </lineage>
</organism>
<evidence type="ECO:0000256" key="1">
    <source>
        <dbReference type="SAM" id="MobiDB-lite"/>
    </source>
</evidence>
<evidence type="ECO:0000313" key="2">
    <source>
        <dbReference type="EMBL" id="KAF4132609.1"/>
    </source>
</evidence>
<evidence type="ECO:0000313" key="3">
    <source>
        <dbReference type="Proteomes" id="UP000704712"/>
    </source>
</evidence>
<protein>
    <submittedName>
        <fullName evidence="2">Uncharacterized protein</fullName>
    </submittedName>
</protein>
<accession>A0A8S9U0E4</accession>
<reference evidence="2" key="1">
    <citation type="submission" date="2020-03" db="EMBL/GenBank/DDBJ databases">
        <title>Hybrid Assembly of Korean Phytophthora infestans isolates.</title>
        <authorList>
            <person name="Prokchorchik M."/>
            <person name="Lee Y."/>
            <person name="Seo J."/>
            <person name="Cho J.-H."/>
            <person name="Park Y.-E."/>
            <person name="Jang D.-C."/>
            <person name="Im J.-S."/>
            <person name="Choi J.-G."/>
            <person name="Park H.-J."/>
            <person name="Lee G.-B."/>
            <person name="Lee Y.-G."/>
            <person name="Hong S.-Y."/>
            <person name="Cho K."/>
            <person name="Sohn K.H."/>
        </authorList>
    </citation>
    <scope>NUCLEOTIDE SEQUENCE</scope>
    <source>
        <strain evidence="2">KR_2_A2</strain>
    </source>
</reference>
<feature type="region of interest" description="Disordered" evidence="1">
    <location>
        <begin position="160"/>
        <end position="184"/>
    </location>
</feature>
<gene>
    <name evidence="2" type="ORF">GN958_ATG18186</name>
</gene>
<feature type="compositionally biased region" description="Polar residues" evidence="1">
    <location>
        <begin position="168"/>
        <end position="184"/>
    </location>
</feature>
<name>A0A8S9U0E4_PHYIN</name>
<comment type="caution">
    <text evidence="2">The sequence shown here is derived from an EMBL/GenBank/DDBJ whole genome shotgun (WGS) entry which is preliminary data.</text>
</comment>
<dbReference type="EMBL" id="JAACNO010002520">
    <property type="protein sequence ID" value="KAF4132609.1"/>
    <property type="molecule type" value="Genomic_DNA"/>
</dbReference>
<proteinExistence type="predicted"/>
<sequence length="184" mass="19694">MGGDSNAGCSEINASVSYEGSEFKSTTLSILLQEGEDEDSSDTDSVVGTLSEKQDSGSEVPDENGIISAFTNQHDKQQVAQNDNKAALASGYDEIDADSVGLACGTEVGSIADESEGSVVYNDNTEPLAVMGDNNREKYKLHLEQNSIFKQREIIVLPPGLSKRAEQDNTPSEVENSTGRGYQY</sequence>